<reference evidence="1 2" key="1">
    <citation type="submission" date="2021-06" db="EMBL/GenBank/DDBJ databases">
        <title>Caerostris extrusa draft genome.</title>
        <authorList>
            <person name="Kono N."/>
            <person name="Arakawa K."/>
        </authorList>
    </citation>
    <scope>NUCLEOTIDE SEQUENCE [LARGE SCALE GENOMIC DNA]</scope>
</reference>
<evidence type="ECO:0000313" key="2">
    <source>
        <dbReference type="Proteomes" id="UP001054945"/>
    </source>
</evidence>
<name>A0AAV4MF59_CAEEX</name>
<dbReference type="EMBL" id="BPLR01019647">
    <property type="protein sequence ID" value="GIX70076.1"/>
    <property type="molecule type" value="Genomic_DNA"/>
</dbReference>
<comment type="caution">
    <text evidence="1">The sequence shown here is derived from an EMBL/GenBank/DDBJ whole genome shotgun (WGS) entry which is preliminary data.</text>
</comment>
<organism evidence="1 2">
    <name type="scientific">Caerostris extrusa</name>
    <name type="common">Bark spider</name>
    <name type="synonym">Caerostris bankana</name>
    <dbReference type="NCBI Taxonomy" id="172846"/>
    <lineage>
        <taxon>Eukaryota</taxon>
        <taxon>Metazoa</taxon>
        <taxon>Ecdysozoa</taxon>
        <taxon>Arthropoda</taxon>
        <taxon>Chelicerata</taxon>
        <taxon>Arachnida</taxon>
        <taxon>Araneae</taxon>
        <taxon>Araneomorphae</taxon>
        <taxon>Entelegynae</taxon>
        <taxon>Araneoidea</taxon>
        <taxon>Araneidae</taxon>
        <taxon>Caerostris</taxon>
    </lineage>
</organism>
<protein>
    <submittedName>
        <fullName evidence="1">Uncharacterized protein</fullName>
    </submittedName>
</protein>
<sequence>NPISSHFNRVGSLSWGSIEESSRDSQLEEEFYGLPLYPRWRFANCIKDIALDGCCCCPVWLKKAFVLCGEWRKGRRRTMA</sequence>
<gene>
    <name evidence="1" type="ORF">CEXT_717711</name>
</gene>
<dbReference type="AlphaFoldDB" id="A0AAV4MF59"/>
<keyword evidence="2" id="KW-1185">Reference proteome</keyword>
<proteinExistence type="predicted"/>
<evidence type="ECO:0000313" key="1">
    <source>
        <dbReference type="EMBL" id="GIX70076.1"/>
    </source>
</evidence>
<accession>A0AAV4MF59</accession>
<dbReference type="Proteomes" id="UP001054945">
    <property type="component" value="Unassembled WGS sequence"/>
</dbReference>
<feature type="non-terminal residue" evidence="1">
    <location>
        <position position="1"/>
    </location>
</feature>